<dbReference type="EMBL" id="KL584829">
    <property type="protein sequence ID" value="KEQ64446.1"/>
    <property type="molecule type" value="Genomic_DNA"/>
</dbReference>
<sequence length="403" mass="46043">MSPETPTSTSSRTGSISPMPRYFLHKESDQTSDMDDLDVSNAQGQPTTSSQKRPCFESQASKSNGARKKFKIHSGCKSIQTITDNGIEPANDMDSDFSMPPEAPPSGSARTRTTSPSTRTVTLQKPGPTPSIDDSESDTEIVPRPRKRTRKLPKPQIKKRTSIQRNSGAESDFWSDDAFAQFASLNLNSDYADKDSKENLDTKSYAELKKMFTKPELRTLYGDDLLPATWKANFKRMTLDLLHVIDRDLVPEKFRFLIDEVVEVKTYERDLAALDAVDDHMSELWSAKWDQLYNNFKDKSFAELRVLFNHPTTRNQNLTYKRALRDATWIAKLREATFNQLWNMNRDDIPSSCRYIFNRQFRLKDPAFDVSEVDLSDDDLSNIVLGDFDLDDFDIELESARLQ</sequence>
<feature type="compositionally biased region" description="Basic residues" evidence="1">
    <location>
        <begin position="144"/>
        <end position="162"/>
    </location>
</feature>
<dbReference type="Proteomes" id="UP000030672">
    <property type="component" value="Unassembled WGS sequence"/>
</dbReference>
<dbReference type="HOGENOM" id="CLU_683301_0_0_1"/>
<reference evidence="2 3" key="1">
    <citation type="journal article" date="2014" name="BMC Genomics">
        <title>Genome sequencing of four Aureobasidium pullulans varieties: biotechnological potential, stress tolerance, and description of new species.</title>
        <authorList>
            <person name="Gostin Ar C."/>
            <person name="Ohm R.A."/>
            <person name="Kogej T."/>
            <person name="Sonjak S."/>
            <person name="Turk M."/>
            <person name="Zajc J."/>
            <person name="Zalar P."/>
            <person name="Grube M."/>
            <person name="Sun H."/>
            <person name="Han J."/>
            <person name="Sharma A."/>
            <person name="Chiniquy J."/>
            <person name="Ngan C.Y."/>
            <person name="Lipzen A."/>
            <person name="Barry K."/>
            <person name="Grigoriev I.V."/>
            <person name="Gunde-Cimerman N."/>
        </authorList>
    </citation>
    <scope>NUCLEOTIDE SEQUENCE [LARGE SCALE GENOMIC DNA]</scope>
    <source>
        <strain evidence="2 3">CBS 110374</strain>
    </source>
</reference>
<evidence type="ECO:0000256" key="1">
    <source>
        <dbReference type="SAM" id="MobiDB-lite"/>
    </source>
</evidence>
<dbReference type="AlphaFoldDB" id="A0A074WPP4"/>
<dbReference type="RefSeq" id="XP_040881469.1">
    <property type="nucleotide sequence ID" value="XM_041024523.1"/>
</dbReference>
<feature type="compositionally biased region" description="Low complexity" evidence="1">
    <location>
        <begin position="105"/>
        <end position="122"/>
    </location>
</feature>
<feature type="compositionally biased region" description="Polar residues" evidence="1">
    <location>
        <begin position="40"/>
        <end position="64"/>
    </location>
</feature>
<accession>A0A074WPP4</accession>
<gene>
    <name evidence="2" type="ORF">M437DRAFT_64984</name>
</gene>
<feature type="region of interest" description="Disordered" evidence="1">
    <location>
        <begin position="1"/>
        <end position="167"/>
    </location>
</feature>
<feature type="compositionally biased region" description="Basic residues" evidence="1">
    <location>
        <begin position="65"/>
        <end position="74"/>
    </location>
</feature>
<feature type="compositionally biased region" description="Low complexity" evidence="1">
    <location>
        <begin position="1"/>
        <end position="18"/>
    </location>
</feature>
<dbReference type="GeneID" id="63917896"/>
<protein>
    <submittedName>
        <fullName evidence="2">Uncharacterized protein</fullName>
    </submittedName>
</protein>
<keyword evidence="3" id="KW-1185">Reference proteome</keyword>
<proteinExistence type="predicted"/>
<organism evidence="2 3">
    <name type="scientific">Aureobasidium melanogenum (strain CBS 110374)</name>
    <name type="common">Aureobasidium pullulans var. melanogenum</name>
    <dbReference type="NCBI Taxonomy" id="1043003"/>
    <lineage>
        <taxon>Eukaryota</taxon>
        <taxon>Fungi</taxon>
        <taxon>Dikarya</taxon>
        <taxon>Ascomycota</taxon>
        <taxon>Pezizomycotina</taxon>
        <taxon>Dothideomycetes</taxon>
        <taxon>Dothideomycetidae</taxon>
        <taxon>Dothideales</taxon>
        <taxon>Saccotheciaceae</taxon>
        <taxon>Aureobasidium</taxon>
    </lineage>
</organism>
<evidence type="ECO:0000313" key="3">
    <source>
        <dbReference type="Proteomes" id="UP000030672"/>
    </source>
</evidence>
<name>A0A074WPP4_AURM1</name>
<evidence type="ECO:0000313" key="2">
    <source>
        <dbReference type="EMBL" id="KEQ64446.1"/>
    </source>
</evidence>